<evidence type="ECO:0000313" key="6">
    <source>
        <dbReference type="Proteomes" id="UP001259659"/>
    </source>
</evidence>
<gene>
    <name evidence="5" type="ORF">NDI56_10790</name>
</gene>
<evidence type="ECO:0000313" key="5">
    <source>
        <dbReference type="EMBL" id="MDS0259879.1"/>
    </source>
</evidence>
<sequence>MALRVSAVLLVLLFVAFPAASAATAPAPIHDGPAAQSTPQQELVRENMTFHVQLAPDGDARWTITDSYALGDANDSRAFESLADEFTSRDTDRRLVEQFRTASAATGSETGREMAVTNVTRDYAVTDRRGQLVLSFTWTNFAAVNGSRITVRDAFYTEEGTWFNGLTERQSLVVSPPAGYVVQNSPPDSYLQDGSIRIDGQETFQRGDLNIVYEGDPDGRTTASTGSPGPGPNSGGNLPLWFGVGALLVIALAVAVLYLNDWDGFPPAGASDTDDTAGGDAPAAPETANGGTETASDEIDVELLSDEERVERLLEQNGGRMKQARIVKETGWSNAKVSQLLSSMDEDDRVDKLRIGRENLISFPDEDVTEIED</sequence>
<evidence type="ECO:0000259" key="4">
    <source>
        <dbReference type="Pfam" id="PF24036"/>
    </source>
</evidence>
<evidence type="ECO:0008006" key="7">
    <source>
        <dbReference type="Google" id="ProtNLM"/>
    </source>
</evidence>
<keyword evidence="2" id="KW-0812">Transmembrane</keyword>
<accession>A0ABU2FC90</accession>
<proteinExistence type="predicted"/>
<dbReference type="Proteomes" id="UP001259659">
    <property type="component" value="Unassembled WGS sequence"/>
</dbReference>
<dbReference type="InterPro" id="IPR055769">
    <property type="entry name" value="DUF7345"/>
</dbReference>
<organism evidence="5 6">
    <name type="scientific">Haloarcula saliterrae</name>
    <dbReference type="NCBI Taxonomy" id="2950534"/>
    <lineage>
        <taxon>Archaea</taxon>
        <taxon>Methanobacteriati</taxon>
        <taxon>Methanobacteriota</taxon>
        <taxon>Stenosarchaea group</taxon>
        <taxon>Halobacteria</taxon>
        <taxon>Halobacteriales</taxon>
        <taxon>Haloarculaceae</taxon>
        <taxon>Haloarcula</taxon>
    </lineage>
</organism>
<evidence type="ECO:0000259" key="3">
    <source>
        <dbReference type="Pfam" id="PF24034"/>
    </source>
</evidence>
<name>A0ABU2FC90_9EURY</name>
<dbReference type="Pfam" id="PF24034">
    <property type="entry name" value="DUF7343"/>
    <property type="match status" value="1"/>
</dbReference>
<feature type="domain" description="DUF7345" evidence="4">
    <location>
        <begin position="52"/>
        <end position="180"/>
    </location>
</feature>
<feature type="region of interest" description="Disordered" evidence="1">
    <location>
        <begin position="212"/>
        <end position="232"/>
    </location>
</feature>
<feature type="transmembrane region" description="Helical" evidence="2">
    <location>
        <begin position="238"/>
        <end position="259"/>
    </location>
</feature>
<feature type="domain" description="DUF7343" evidence="3">
    <location>
        <begin position="303"/>
        <end position="364"/>
    </location>
</feature>
<feature type="region of interest" description="Disordered" evidence="1">
    <location>
        <begin position="269"/>
        <end position="296"/>
    </location>
</feature>
<dbReference type="InterPro" id="IPR055767">
    <property type="entry name" value="DUF7343"/>
</dbReference>
<keyword evidence="2" id="KW-1133">Transmembrane helix</keyword>
<dbReference type="RefSeq" id="WP_310919531.1">
    <property type="nucleotide sequence ID" value="NZ_JAMQON010000002.1"/>
</dbReference>
<keyword evidence="2" id="KW-0472">Membrane</keyword>
<feature type="compositionally biased region" description="Low complexity" evidence="1">
    <location>
        <begin position="278"/>
        <end position="288"/>
    </location>
</feature>
<evidence type="ECO:0000256" key="1">
    <source>
        <dbReference type="SAM" id="MobiDB-lite"/>
    </source>
</evidence>
<evidence type="ECO:0000256" key="2">
    <source>
        <dbReference type="SAM" id="Phobius"/>
    </source>
</evidence>
<protein>
    <recommendedName>
        <fullName evidence="7">DUF4897 domain-containing protein</fullName>
    </recommendedName>
</protein>
<comment type="caution">
    <text evidence="5">The sequence shown here is derived from an EMBL/GenBank/DDBJ whole genome shotgun (WGS) entry which is preliminary data.</text>
</comment>
<keyword evidence="6" id="KW-1185">Reference proteome</keyword>
<dbReference type="Pfam" id="PF24036">
    <property type="entry name" value="DUF7345"/>
    <property type="match status" value="1"/>
</dbReference>
<reference evidence="5 6" key="1">
    <citation type="submission" date="2022-06" db="EMBL/GenBank/DDBJ databases">
        <title>Haloarcula sp. a new haloarchaeum isolate from saline soil.</title>
        <authorList>
            <person name="Strakova D."/>
            <person name="Galisteo C."/>
            <person name="Sanchez-Porro C."/>
            <person name="Ventosa A."/>
        </authorList>
    </citation>
    <scope>NUCLEOTIDE SEQUENCE [LARGE SCALE GENOMIC DNA]</scope>
    <source>
        <strain evidence="5 6">S1CR25-12</strain>
    </source>
</reference>
<dbReference type="EMBL" id="JAMQON010000002">
    <property type="protein sequence ID" value="MDS0259879.1"/>
    <property type="molecule type" value="Genomic_DNA"/>
</dbReference>